<dbReference type="EMBL" id="HACG01020843">
    <property type="protein sequence ID" value="CEK67708.1"/>
    <property type="molecule type" value="Transcribed_RNA"/>
</dbReference>
<protein>
    <recommendedName>
        <fullName evidence="5">Bee-milk protein</fullName>
    </recommendedName>
</protein>
<dbReference type="SUPFAM" id="SSF63825">
    <property type="entry name" value="YWTD domain"/>
    <property type="match status" value="1"/>
</dbReference>
<dbReference type="PANTHER" id="PTHR10009:SF18">
    <property type="entry name" value="PROTEIN YELLOW-LIKE PROTEIN"/>
    <property type="match status" value="1"/>
</dbReference>
<dbReference type="GO" id="GO:0005576">
    <property type="term" value="C:extracellular region"/>
    <property type="evidence" value="ECO:0007669"/>
    <property type="project" value="UniProtKB-SubCell"/>
</dbReference>
<evidence type="ECO:0000256" key="2">
    <source>
        <dbReference type="ARBA" id="ARBA00009127"/>
    </source>
</evidence>
<comment type="subcellular location">
    <subcellularLocation>
        <location evidence="1">Secreted</location>
    </subcellularLocation>
</comment>
<dbReference type="AlphaFoldDB" id="A0A0B6ZGL9"/>
<dbReference type="InterPro" id="IPR011042">
    <property type="entry name" value="6-blade_b-propeller_TolB-like"/>
</dbReference>
<evidence type="ECO:0000313" key="4">
    <source>
        <dbReference type="EMBL" id="CEK67708.1"/>
    </source>
</evidence>
<proteinExistence type="inferred from homology"/>
<dbReference type="PANTHER" id="PTHR10009">
    <property type="entry name" value="PROTEIN YELLOW-RELATED"/>
    <property type="match status" value="1"/>
</dbReference>
<organism evidence="4">
    <name type="scientific">Arion vulgaris</name>
    <dbReference type="NCBI Taxonomy" id="1028688"/>
    <lineage>
        <taxon>Eukaryota</taxon>
        <taxon>Metazoa</taxon>
        <taxon>Spiralia</taxon>
        <taxon>Lophotrochozoa</taxon>
        <taxon>Mollusca</taxon>
        <taxon>Gastropoda</taxon>
        <taxon>Heterobranchia</taxon>
        <taxon>Euthyneura</taxon>
        <taxon>Panpulmonata</taxon>
        <taxon>Eupulmonata</taxon>
        <taxon>Stylommatophora</taxon>
        <taxon>Helicina</taxon>
        <taxon>Arionoidea</taxon>
        <taxon>Arionidae</taxon>
        <taxon>Arion</taxon>
    </lineage>
</organism>
<evidence type="ECO:0008006" key="5">
    <source>
        <dbReference type="Google" id="ProtNLM"/>
    </source>
</evidence>
<accession>A0A0B6ZGL9</accession>
<name>A0A0B6ZGL9_9EUPU</name>
<gene>
    <name evidence="4" type="primary">ORF63629</name>
</gene>
<keyword evidence="3" id="KW-0964">Secreted</keyword>
<feature type="non-terminal residue" evidence="4">
    <location>
        <position position="1"/>
    </location>
</feature>
<comment type="similarity">
    <text evidence="2">Belongs to the major royal jelly protein family.</text>
</comment>
<dbReference type="Pfam" id="PF03022">
    <property type="entry name" value="MRJP"/>
    <property type="match status" value="1"/>
</dbReference>
<reference evidence="4" key="1">
    <citation type="submission" date="2014-12" db="EMBL/GenBank/DDBJ databases">
        <title>Insight into the proteome of Arion vulgaris.</title>
        <authorList>
            <person name="Aradska J."/>
            <person name="Bulat T."/>
            <person name="Smidak R."/>
            <person name="Sarate P."/>
            <person name="Gangsoo J."/>
            <person name="Sialana F."/>
            <person name="Bilban M."/>
            <person name="Lubec G."/>
        </authorList>
    </citation>
    <scope>NUCLEOTIDE SEQUENCE</scope>
    <source>
        <tissue evidence="4">Skin</tissue>
    </source>
</reference>
<evidence type="ECO:0000256" key="3">
    <source>
        <dbReference type="ARBA" id="ARBA00022525"/>
    </source>
</evidence>
<dbReference type="Gene3D" id="2.120.10.30">
    <property type="entry name" value="TolB, C-terminal domain"/>
    <property type="match status" value="1"/>
</dbReference>
<dbReference type="InterPro" id="IPR017996">
    <property type="entry name" value="MRJP/yellow-related"/>
</dbReference>
<sequence>LTIPRWFWTTGHPVTLAKVVRVDGKDKLRPYPSWASQKQGDCKALQYVQGIEIDSNTGFLYVIDTGRIGNSENLCPAKIVIYDLNTDTELQKYEIPDAVVSKTKSFLNDIVLDYVEGKVRYAYVTNTYEHRILAYDFQSRSASYIEDPSMEVEASNASVISVNGKDYNFSVAIDGIAMSPDFKYVYYCALGGYNLYQVPTSVLRNIHHPRQTGVRLVGRKVSQTDGLGHGNKHLYFTAVGLNAVYYWDAESDMSQQKVGMNKVTLGTQIKLVENNITMQWPDTFGFDERGWIWFISNRLQDFAGSSGLPDEADAYMRVWKVYVNETSYLYQADSRTKTTNSARTIMPEIALSTNSLCLIMLFSLIISLV</sequence>
<evidence type="ECO:0000256" key="1">
    <source>
        <dbReference type="ARBA" id="ARBA00004613"/>
    </source>
</evidence>